<protein>
    <submittedName>
        <fullName evidence="1">Uncharacterized protein</fullName>
    </submittedName>
</protein>
<accession>A0ABN7P8J3</accession>
<organism evidence="1 2">
    <name type="scientific">Timema podura</name>
    <name type="common">Walking stick</name>
    <dbReference type="NCBI Taxonomy" id="61482"/>
    <lineage>
        <taxon>Eukaryota</taxon>
        <taxon>Metazoa</taxon>
        <taxon>Ecdysozoa</taxon>
        <taxon>Arthropoda</taxon>
        <taxon>Hexapoda</taxon>
        <taxon>Insecta</taxon>
        <taxon>Pterygota</taxon>
        <taxon>Neoptera</taxon>
        <taxon>Polyneoptera</taxon>
        <taxon>Phasmatodea</taxon>
        <taxon>Timematodea</taxon>
        <taxon>Timematoidea</taxon>
        <taxon>Timematidae</taxon>
        <taxon>Timema</taxon>
    </lineage>
</organism>
<evidence type="ECO:0000313" key="2">
    <source>
        <dbReference type="Proteomes" id="UP001153148"/>
    </source>
</evidence>
<keyword evidence="2" id="KW-1185">Reference proteome</keyword>
<name>A0ABN7P8J3_TIMPD</name>
<sequence>MTPRESILDLKWRRSKCRYTLLEQSGVELGRDEVNWGRSGKKLDTWFSVNPRTGVKHEVLSFDKVDRTCPLTDSDESILLGKTEYNILMFDSKSKERQWNITFFDYSSTAMESERVNSYG</sequence>
<proteinExistence type="predicted"/>
<comment type="caution">
    <text evidence="1">The sequence shown here is derived from an EMBL/GenBank/DDBJ whole genome shotgun (WGS) entry which is preliminary data.</text>
</comment>
<dbReference type="Proteomes" id="UP001153148">
    <property type="component" value="Unassembled WGS sequence"/>
</dbReference>
<dbReference type="EMBL" id="CAJPIN010031866">
    <property type="protein sequence ID" value="CAG2064138.1"/>
    <property type="molecule type" value="Genomic_DNA"/>
</dbReference>
<evidence type="ECO:0000313" key="1">
    <source>
        <dbReference type="EMBL" id="CAG2064138.1"/>
    </source>
</evidence>
<reference evidence="1" key="1">
    <citation type="submission" date="2021-03" db="EMBL/GenBank/DDBJ databases">
        <authorList>
            <person name="Tran Van P."/>
        </authorList>
    </citation>
    <scope>NUCLEOTIDE SEQUENCE</scope>
</reference>
<gene>
    <name evidence="1" type="ORF">TPAB3V08_LOCUS11085</name>
</gene>